<organism evidence="3 4">
    <name type="scientific">Romanomermis culicivorax</name>
    <name type="common">Nematode worm</name>
    <dbReference type="NCBI Taxonomy" id="13658"/>
    <lineage>
        <taxon>Eukaryota</taxon>
        <taxon>Metazoa</taxon>
        <taxon>Ecdysozoa</taxon>
        <taxon>Nematoda</taxon>
        <taxon>Enoplea</taxon>
        <taxon>Dorylaimia</taxon>
        <taxon>Mermithida</taxon>
        <taxon>Mermithoidea</taxon>
        <taxon>Mermithidae</taxon>
        <taxon>Romanomermis</taxon>
    </lineage>
</organism>
<name>A0A915K2M7_ROMCU</name>
<keyword evidence="3" id="KW-1185">Reference proteome</keyword>
<evidence type="ECO:0000313" key="4">
    <source>
        <dbReference type="WBParaSite" id="nRc.2.0.1.t32949-RA"/>
    </source>
</evidence>
<accession>A0A915K2M7</accession>
<dbReference type="AlphaFoldDB" id="A0A915K2M7"/>
<reference evidence="4" key="1">
    <citation type="submission" date="2022-11" db="UniProtKB">
        <authorList>
            <consortium name="WormBaseParasite"/>
        </authorList>
    </citation>
    <scope>IDENTIFICATION</scope>
</reference>
<evidence type="ECO:0000259" key="2">
    <source>
        <dbReference type="PROSITE" id="PS51670"/>
    </source>
</evidence>
<dbReference type="InterPro" id="IPR003582">
    <property type="entry name" value="ShKT_dom"/>
</dbReference>
<protein>
    <submittedName>
        <fullName evidence="4">ShKT domain-containing protein</fullName>
    </submittedName>
</protein>
<comment type="caution">
    <text evidence="1">Lacks conserved residue(s) required for the propagation of feature annotation.</text>
</comment>
<dbReference type="Pfam" id="PF01549">
    <property type="entry name" value="ShK"/>
    <property type="match status" value="1"/>
</dbReference>
<sequence length="66" mass="7784">MPDKIYRRQMPHKICAKGPCRDVYKSCGLWESENRCDWARHMTRFFDINCARSCRVCKTDATIGKV</sequence>
<dbReference type="Proteomes" id="UP000887565">
    <property type="component" value="Unplaced"/>
</dbReference>
<proteinExistence type="predicted"/>
<evidence type="ECO:0000313" key="3">
    <source>
        <dbReference type="Proteomes" id="UP000887565"/>
    </source>
</evidence>
<evidence type="ECO:0000256" key="1">
    <source>
        <dbReference type="PROSITE-ProRule" id="PRU01005"/>
    </source>
</evidence>
<dbReference type="PROSITE" id="PS51670">
    <property type="entry name" value="SHKT"/>
    <property type="match status" value="1"/>
</dbReference>
<feature type="domain" description="ShKT" evidence="2">
    <location>
        <begin position="20"/>
        <end position="57"/>
    </location>
</feature>
<dbReference type="WBParaSite" id="nRc.2.0.1.t32949-RA">
    <property type="protein sequence ID" value="nRc.2.0.1.t32949-RA"/>
    <property type="gene ID" value="nRc.2.0.1.g32949"/>
</dbReference>